<keyword evidence="3" id="KW-1185">Reference proteome</keyword>
<protein>
    <submittedName>
        <fullName evidence="2">Uncharacterized protein</fullName>
    </submittedName>
</protein>
<dbReference type="EMBL" id="CAJJDP010000082">
    <property type="protein sequence ID" value="CAD8184675.1"/>
    <property type="molecule type" value="Genomic_DNA"/>
</dbReference>
<gene>
    <name evidence="2" type="ORF">POCTA_138.1.T0830230</name>
</gene>
<dbReference type="Proteomes" id="UP000683925">
    <property type="component" value="Unassembled WGS sequence"/>
</dbReference>
<evidence type="ECO:0000256" key="1">
    <source>
        <dbReference type="PROSITE-ProRule" id="PRU00221"/>
    </source>
</evidence>
<dbReference type="PROSITE" id="PS50294">
    <property type="entry name" value="WD_REPEATS_REGION"/>
    <property type="match status" value="1"/>
</dbReference>
<accession>A0A8S1W8G1</accession>
<keyword evidence="1" id="KW-0853">WD repeat</keyword>
<dbReference type="InterPro" id="IPR001680">
    <property type="entry name" value="WD40_rpt"/>
</dbReference>
<proteinExistence type="predicted"/>
<organism evidence="2 3">
    <name type="scientific">Paramecium octaurelia</name>
    <dbReference type="NCBI Taxonomy" id="43137"/>
    <lineage>
        <taxon>Eukaryota</taxon>
        <taxon>Sar</taxon>
        <taxon>Alveolata</taxon>
        <taxon>Ciliophora</taxon>
        <taxon>Intramacronucleata</taxon>
        <taxon>Oligohymenophorea</taxon>
        <taxon>Peniculida</taxon>
        <taxon>Parameciidae</taxon>
        <taxon>Paramecium</taxon>
    </lineage>
</organism>
<sequence length="50" mass="5684">MGCQDRLLKSQIRWSFSNSQFNLLHSSDGNTLASGNEDKSIRLWQVETGQ</sequence>
<dbReference type="PROSITE" id="PS50082">
    <property type="entry name" value="WD_REPEATS_2"/>
    <property type="match status" value="1"/>
</dbReference>
<feature type="repeat" description="WD" evidence="1">
    <location>
        <begin position="26"/>
        <end position="50"/>
    </location>
</feature>
<name>A0A8S1W8G1_PAROT</name>
<dbReference type="AlphaFoldDB" id="A0A8S1W8G1"/>
<evidence type="ECO:0000313" key="3">
    <source>
        <dbReference type="Proteomes" id="UP000683925"/>
    </source>
</evidence>
<comment type="caution">
    <text evidence="2">The sequence shown here is derived from an EMBL/GenBank/DDBJ whole genome shotgun (WGS) entry which is preliminary data.</text>
</comment>
<reference evidence="2" key="1">
    <citation type="submission" date="2021-01" db="EMBL/GenBank/DDBJ databases">
        <authorList>
            <consortium name="Genoscope - CEA"/>
            <person name="William W."/>
        </authorList>
    </citation>
    <scope>NUCLEOTIDE SEQUENCE</scope>
</reference>
<evidence type="ECO:0000313" key="2">
    <source>
        <dbReference type="EMBL" id="CAD8184675.1"/>
    </source>
</evidence>
<dbReference type="OrthoDB" id="10508707at2759"/>